<reference evidence="5" key="1">
    <citation type="submission" date="2020-12" db="EMBL/GenBank/DDBJ databases">
        <title>PHA producing bacteria isolated from mangrove.</title>
        <authorList>
            <person name="Zheng W."/>
            <person name="Yu S."/>
            <person name="Huang Y."/>
        </authorList>
    </citation>
    <scope>NUCLEOTIDE SEQUENCE</scope>
    <source>
        <strain evidence="5">GN22-4</strain>
    </source>
</reference>
<organism evidence="5 6">
    <name type="scientific">Priestia flexa</name>
    <dbReference type="NCBI Taxonomy" id="86664"/>
    <lineage>
        <taxon>Bacteria</taxon>
        <taxon>Bacillati</taxon>
        <taxon>Bacillota</taxon>
        <taxon>Bacilli</taxon>
        <taxon>Bacillales</taxon>
        <taxon>Bacillaceae</taxon>
        <taxon>Priestia</taxon>
    </lineage>
</organism>
<keyword evidence="3" id="KW-0804">Transcription</keyword>
<dbReference type="SMART" id="SM00871">
    <property type="entry name" value="AraC_E_bind"/>
    <property type="match status" value="1"/>
</dbReference>
<dbReference type="Proteomes" id="UP000664578">
    <property type="component" value="Unassembled WGS sequence"/>
</dbReference>
<name>A0A8I1MDU0_9BACI</name>
<evidence type="ECO:0000259" key="4">
    <source>
        <dbReference type="PROSITE" id="PS01124"/>
    </source>
</evidence>
<dbReference type="Gene3D" id="1.10.10.60">
    <property type="entry name" value="Homeodomain-like"/>
    <property type="match status" value="2"/>
</dbReference>
<dbReference type="Gene3D" id="3.20.80.10">
    <property type="entry name" value="Regulatory factor, effector binding domain"/>
    <property type="match status" value="1"/>
</dbReference>
<dbReference type="InterPro" id="IPR020449">
    <property type="entry name" value="Tscrpt_reg_AraC-type_HTH"/>
</dbReference>
<dbReference type="PANTHER" id="PTHR47504">
    <property type="entry name" value="RIGHT ORIGIN-BINDING PROTEIN"/>
    <property type="match status" value="1"/>
</dbReference>
<evidence type="ECO:0000256" key="3">
    <source>
        <dbReference type="ARBA" id="ARBA00023163"/>
    </source>
</evidence>
<proteinExistence type="predicted"/>
<dbReference type="AlphaFoldDB" id="A0A8I1MDU0"/>
<accession>A0A8I1MDU0</accession>
<dbReference type="Pfam" id="PF14526">
    <property type="entry name" value="Cass2"/>
    <property type="match status" value="1"/>
</dbReference>
<dbReference type="SUPFAM" id="SSF46689">
    <property type="entry name" value="Homeodomain-like"/>
    <property type="match status" value="2"/>
</dbReference>
<gene>
    <name evidence="5" type="ORF">JF537_05275</name>
</gene>
<dbReference type="PROSITE" id="PS00041">
    <property type="entry name" value="HTH_ARAC_FAMILY_1"/>
    <property type="match status" value="1"/>
</dbReference>
<dbReference type="EMBL" id="JAEMWV010000002">
    <property type="protein sequence ID" value="MBN8250991.1"/>
    <property type="molecule type" value="Genomic_DNA"/>
</dbReference>
<keyword evidence="2" id="KW-0238">DNA-binding</keyword>
<dbReference type="SMART" id="SM00342">
    <property type="entry name" value="HTH_ARAC"/>
    <property type="match status" value="1"/>
</dbReference>
<dbReference type="InterPro" id="IPR029441">
    <property type="entry name" value="Cass2"/>
</dbReference>
<feature type="domain" description="HTH araC/xylS-type" evidence="4">
    <location>
        <begin position="8"/>
        <end position="106"/>
    </location>
</feature>
<dbReference type="InterPro" id="IPR011256">
    <property type="entry name" value="Reg_factor_effector_dom_sf"/>
</dbReference>
<dbReference type="InterPro" id="IPR050959">
    <property type="entry name" value="MarA-like"/>
</dbReference>
<dbReference type="InterPro" id="IPR009057">
    <property type="entry name" value="Homeodomain-like_sf"/>
</dbReference>
<dbReference type="GO" id="GO:0003700">
    <property type="term" value="F:DNA-binding transcription factor activity"/>
    <property type="evidence" value="ECO:0007669"/>
    <property type="project" value="InterPro"/>
</dbReference>
<evidence type="ECO:0000256" key="1">
    <source>
        <dbReference type="ARBA" id="ARBA00023015"/>
    </source>
</evidence>
<dbReference type="InterPro" id="IPR010499">
    <property type="entry name" value="AraC_E-bd"/>
</dbReference>
<protein>
    <submittedName>
        <fullName evidence="5">AraC family transcriptional regulator</fullName>
    </submittedName>
</protein>
<sequence length="296" mass="34283">MTYEQCIQNTIDYIEDHLHESITLEQLAEVACFSPFHYHRVFQTLVGESVMEYVRKRRLTTAAQRLFYTDDKVIDIAFDLGFQYIESFNRSFKKVYGLSPKEYRSANILCGPLHGKAYLQKPVTGGNKMKPTLITKDAFHIIGYELRTKNIDGQNNKDIPAFWTHYLQNRLSTKIPSPLYENQELGICTDFTPSTGEFTYIIGIEVQEGTIAPEGLTYRSFPKVDYAVFTTPKSSEEDFTFSIQSTWNYIFTEWFPKSGYEHCGAMEFEFYDGRCYGTTDKQIDVYIPIQKKLSKA</sequence>
<dbReference type="SUPFAM" id="SSF55136">
    <property type="entry name" value="Probable bacterial effector-binding domain"/>
    <property type="match status" value="1"/>
</dbReference>
<keyword evidence="1" id="KW-0805">Transcription regulation</keyword>
<dbReference type="RefSeq" id="WP_206782274.1">
    <property type="nucleotide sequence ID" value="NZ_CM125968.1"/>
</dbReference>
<dbReference type="InterPro" id="IPR018062">
    <property type="entry name" value="HTH_AraC-typ_CS"/>
</dbReference>
<dbReference type="Pfam" id="PF12833">
    <property type="entry name" value="HTH_18"/>
    <property type="match status" value="1"/>
</dbReference>
<dbReference type="InterPro" id="IPR018060">
    <property type="entry name" value="HTH_AraC"/>
</dbReference>
<evidence type="ECO:0000313" key="6">
    <source>
        <dbReference type="Proteomes" id="UP000664578"/>
    </source>
</evidence>
<evidence type="ECO:0000256" key="2">
    <source>
        <dbReference type="ARBA" id="ARBA00023125"/>
    </source>
</evidence>
<dbReference type="PRINTS" id="PR00032">
    <property type="entry name" value="HTHARAC"/>
</dbReference>
<dbReference type="GeneID" id="93681335"/>
<comment type="caution">
    <text evidence="5">The sequence shown here is derived from an EMBL/GenBank/DDBJ whole genome shotgun (WGS) entry which is preliminary data.</text>
</comment>
<evidence type="ECO:0000313" key="5">
    <source>
        <dbReference type="EMBL" id="MBN8250991.1"/>
    </source>
</evidence>
<dbReference type="PROSITE" id="PS01124">
    <property type="entry name" value="HTH_ARAC_FAMILY_2"/>
    <property type="match status" value="1"/>
</dbReference>
<dbReference type="PANTHER" id="PTHR47504:SF5">
    <property type="entry name" value="RIGHT ORIGIN-BINDING PROTEIN"/>
    <property type="match status" value="1"/>
</dbReference>
<dbReference type="GO" id="GO:0043565">
    <property type="term" value="F:sequence-specific DNA binding"/>
    <property type="evidence" value="ECO:0007669"/>
    <property type="project" value="InterPro"/>
</dbReference>